<organism evidence="1 2">
    <name type="scientific">Streptococcus gallolyticus</name>
    <dbReference type="NCBI Taxonomy" id="315405"/>
    <lineage>
        <taxon>Bacteria</taxon>
        <taxon>Bacillati</taxon>
        <taxon>Bacillota</taxon>
        <taxon>Bacilli</taxon>
        <taxon>Lactobacillales</taxon>
        <taxon>Streptococcaceae</taxon>
        <taxon>Streptococcus</taxon>
    </lineage>
</organism>
<dbReference type="AlphaFoldDB" id="A0A1H9TAT0"/>
<dbReference type="RefSeq" id="WP_141768267.1">
    <property type="nucleotide sequence ID" value="NZ_FOGM01000012.1"/>
</dbReference>
<dbReference type="InterPro" id="IPR023198">
    <property type="entry name" value="PGP-like_dom2"/>
</dbReference>
<dbReference type="InterPro" id="IPR050155">
    <property type="entry name" value="HAD-like_hydrolase_sf"/>
</dbReference>
<dbReference type="Proteomes" id="UP000182712">
    <property type="component" value="Unassembled WGS sequence"/>
</dbReference>
<reference evidence="1 2" key="1">
    <citation type="submission" date="2016-10" db="EMBL/GenBank/DDBJ databases">
        <authorList>
            <person name="de Groot N.N."/>
        </authorList>
    </citation>
    <scope>NUCLEOTIDE SEQUENCE [LARGE SCALE GENOMIC DNA]</scope>
    <source>
        <strain evidence="1 2">VTM2R47</strain>
    </source>
</reference>
<dbReference type="SFLD" id="SFLDG01129">
    <property type="entry name" value="C1.5:_HAD__Beta-PGM__Phosphata"/>
    <property type="match status" value="1"/>
</dbReference>
<dbReference type="GO" id="GO:0005829">
    <property type="term" value="C:cytosol"/>
    <property type="evidence" value="ECO:0007669"/>
    <property type="project" value="TreeGrafter"/>
</dbReference>
<dbReference type="SFLD" id="SFLDS00003">
    <property type="entry name" value="Haloacid_Dehalogenase"/>
    <property type="match status" value="1"/>
</dbReference>
<evidence type="ECO:0000313" key="2">
    <source>
        <dbReference type="Proteomes" id="UP000182712"/>
    </source>
</evidence>
<dbReference type="SUPFAM" id="SSF56784">
    <property type="entry name" value="HAD-like"/>
    <property type="match status" value="1"/>
</dbReference>
<proteinExistence type="predicted"/>
<dbReference type="PANTHER" id="PTHR43434:SF20">
    <property type="entry name" value="5'-NUCLEOTIDASE"/>
    <property type="match status" value="1"/>
</dbReference>
<dbReference type="EMBL" id="FOGM01000012">
    <property type="protein sequence ID" value="SER94332.1"/>
    <property type="molecule type" value="Genomic_DNA"/>
</dbReference>
<dbReference type="InterPro" id="IPR023214">
    <property type="entry name" value="HAD_sf"/>
</dbReference>
<dbReference type="Pfam" id="PF13419">
    <property type="entry name" value="HAD_2"/>
    <property type="match status" value="1"/>
</dbReference>
<accession>A0A1H9TAT0</accession>
<dbReference type="InterPro" id="IPR036412">
    <property type="entry name" value="HAD-like_sf"/>
</dbReference>
<gene>
    <name evidence="1" type="ORF">SAMN04487840_11249</name>
</gene>
<evidence type="ECO:0000313" key="1">
    <source>
        <dbReference type="EMBL" id="SER94332.1"/>
    </source>
</evidence>
<sequence length="226" mass="25443">MKSILFDLDGTLVNSSPGIKAAFNYAFERLQLPLQTDKQLSTFIGPPLEVTFANYFTKKADTDHAIKTFREYYNAKGVHQISLYASISDLLKELNKSGYSLYVTTSKHEPMARLMLTELGVLSNFKQVYGSTPEHFHKADVINACLTEQGIQAAEAVIISDTKFDMIGGQKTGVRRLGITWGFGSAESLQEHGAEIICHQPQDVINHKTLKKHYHRYKMISAFFFI</sequence>
<dbReference type="Gene3D" id="3.40.50.1000">
    <property type="entry name" value="HAD superfamily/HAD-like"/>
    <property type="match status" value="1"/>
</dbReference>
<protein>
    <submittedName>
        <fullName evidence="1">Phosphoglycolate phosphatase</fullName>
    </submittedName>
</protein>
<dbReference type="PANTHER" id="PTHR43434">
    <property type="entry name" value="PHOSPHOGLYCOLATE PHOSPHATASE"/>
    <property type="match status" value="1"/>
</dbReference>
<dbReference type="GO" id="GO:0004713">
    <property type="term" value="F:protein tyrosine kinase activity"/>
    <property type="evidence" value="ECO:0007669"/>
    <property type="project" value="TreeGrafter"/>
</dbReference>
<dbReference type="InterPro" id="IPR041492">
    <property type="entry name" value="HAD_2"/>
</dbReference>
<dbReference type="SFLD" id="SFLDG01135">
    <property type="entry name" value="C1.5.6:_HAD__Beta-PGM__Phospha"/>
    <property type="match status" value="1"/>
</dbReference>
<name>A0A1H9TAT0_9STRE</name>
<dbReference type="Gene3D" id="1.10.150.240">
    <property type="entry name" value="Putative phosphatase, domain 2"/>
    <property type="match status" value="1"/>
</dbReference>